<protein>
    <recommendedName>
        <fullName evidence="1">F-box domain-containing protein</fullName>
    </recommendedName>
</protein>
<dbReference type="EMBL" id="JAVHNQ010000006">
    <property type="protein sequence ID" value="KAK6344224.1"/>
    <property type="molecule type" value="Genomic_DNA"/>
</dbReference>
<evidence type="ECO:0000313" key="2">
    <source>
        <dbReference type="EMBL" id="KAK6344224.1"/>
    </source>
</evidence>
<organism evidence="2 3">
    <name type="scientific">Orbilia brochopaga</name>
    <dbReference type="NCBI Taxonomy" id="3140254"/>
    <lineage>
        <taxon>Eukaryota</taxon>
        <taxon>Fungi</taxon>
        <taxon>Dikarya</taxon>
        <taxon>Ascomycota</taxon>
        <taxon>Pezizomycotina</taxon>
        <taxon>Orbiliomycetes</taxon>
        <taxon>Orbiliales</taxon>
        <taxon>Orbiliaceae</taxon>
        <taxon>Orbilia</taxon>
    </lineage>
</organism>
<accession>A0AAV9UM72</accession>
<dbReference type="PROSITE" id="PS50181">
    <property type="entry name" value="FBOX"/>
    <property type="match status" value="1"/>
</dbReference>
<keyword evidence="3" id="KW-1185">Reference proteome</keyword>
<dbReference type="InterPro" id="IPR036047">
    <property type="entry name" value="F-box-like_dom_sf"/>
</dbReference>
<dbReference type="AlphaFoldDB" id="A0AAV9UM72"/>
<dbReference type="Proteomes" id="UP001375240">
    <property type="component" value="Unassembled WGS sequence"/>
</dbReference>
<dbReference type="CDD" id="cd09917">
    <property type="entry name" value="F-box_SF"/>
    <property type="match status" value="1"/>
</dbReference>
<evidence type="ECO:0000259" key="1">
    <source>
        <dbReference type="PROSITE" id="PS50181"/>
    </source>
</evidence>
<gene>
    <name evidence="2" type="ORF">TWF696_007866</name>
</gene>
<comment type="caution">
    <text evidence="2">The sequence shown here is derived from an EMBL/GenBank/DDBJ whole genome shotgun (WGS) entry which is preliminary data.</text>
</comment>
<sequence length="341" mass="38539">MSDRYEFSLSSSSCPVLSLPPELHLRIFSYLPSIEDQVSTSLVCTFWNTLLSTSITAQKTRYSSNTPHEQIRFKHSGIHSLLRPDHSWLGCKIRNGAVTSISFHRFARRWTPHGQYIYSGSIDPLVSIHSNFHISPQFSDTQRCKPTCERLFADLTQPSIYTMDISPCGFLDEPFLSPYIPHDATLNSTDIFEDVKNDGFPVCLHRRKTHLVQCSFRTLRLTTPEADVRKLTFRQLLSTIVAQIGGILTAEGMSAADEHELLFDQCSLFGGIMSDIDPGWGIKVILPTECPAIEPEGTSTVTSTVNPRKVEMYNMGRYKRLRVKRTGRLRPEANGYREGGF</sequence>
<dbReference type="SUPFAM" id="SSF81383">
    <property type="entry name" value="F-box domain"/>
    <property type="match status" value="1"/>
</dbReference>
<dbReference type="Gene3D" id="1.20.1280.50">
    <property type="match status" value="1"/>
</dbReference>
<dbReference type="Pfam" id="PF12937">
    <property type="entry name" value="F-box-like"/>
    <property type="match status" value="1"/>
</dbReference>
<evidence type="ECO:0000313" key="3">
    <source>
        <dbReference type="Proteomes" id="UP001375240"/>
    </source>
</evidence>
<reference evidence="2 3" key="1">
    <citation type="submission" date="2019-10" db="EMBL/GenBank/DDBJ databases">
        <authorList>
            <person name="Palmer J.M."/>
        </authorList>
    </citation>
    <scope>NUCLEOTIDE SEQUENCE [LARGE SCALE GENOMIC DNA]</scope>
    <source>
        <strain evidence="2 3">TWF696</strain>
    </source>
</reference>
<feature type="domain" description="F-box" evidence="1">
    <location>
        <begin position="13"/>
        <end position="60"/>
    </location>
</feature>
<proteinExistence type="predicted"/>
<name>A0AAV9UM72_9PEZI</name>
<dbReference type="InterPro" id="IPR001810">
    <property type="entry name" value="F-box_dom"/>
</dbReference>